<protein>
    <submittedName>
        <fullName evidence="2">Uncharacterized protein</fullName>
    </submittedName>
</protein>
<evidence type="ECO:0000256" key="1">
    <source>
        <dbReference type="SAM" id="Phobius"/>
    </source>
</evidence>
<comment type="caution">
    <text evidence="2">The sequence shown here is derived from an EMBL/GenBank/DDBJ whole genome shotgun (WGS) entry which is preliminary data.</text>
</comment>
<evidence type="ECO:0000313" key="3">
    <source>
        <dbReference type="Proteomes" id="UP001500603"/>
    </source>
</evidence>
<dbReference type="EMBL" id="BAABJM010000003">
    <property type="protein sequence ID" value="GAA5058991.1"/>
    <property type="molecule type" value="Genomic_DNA"/>
</dbReference>
<keyword evidence="1" id="KW-0472">Membrane</keyword>
<accession>A0ABP9KHE5</accession>
<feature type="transmembrane region" description="Helical" evidence="1">
    <location>
        <begin position="38"/>
        <end position="59"/>
    </location>
</feature>
<evidence type="ECO:0000313" key="2">
    <source>
        <dbReference type="EMBL" id="GAA5058991.1"/>
    </source>
</evidence>
<name>A0ABP9KHE5_9NOCA</name>
<dbReference type="Proteomes" id="UP001500603">
    <property type="component" value="Unassembled WGS sequence"/>
</dbReference>
<organism evidence="2 3">
    <name type="scientific">Nocardia callitridis</name>
    <dbReference type="NCBI Taxonomy" id="648753"/>
    <lineage>
        <taxon>Bacteria</taxon>
        <taxon>Bacillati</taxon>
        <taxon>Actinomycetota</taxon>
        <taxon>Actinomycetes</taxon>
        <taxon>Mycobacteriales</taxon>
        <taxon>Nocardiaceae</taxon>
        <taxon>Nocardia</taxon>
    </lineage>
</organism>
<keyword evidence="3" id="KW-1185">Reference proteome</keyword>
<keyword evidence="1" id="KW-0812">Transmembrane</keyword>
<keyword evidence="1" id="KW-1133">Transmembrane helix</keyword>
<gene>
    <name evidence="2" type="ORF">GCM10023318_38980</name>
</gene>
<proteinExistence type="predicted"/>
<sequence length="164" mass="18261">MVLVWIVMVVVGSVAFMSVALRLGHVVAVWTGLQVARALFLPVSLILGMIGWLVVLIAASQLRRSYLRKVGTSTTAVVVESDLRYKNRPGRFGQWELRVKAQLAHPTSGADVHVVKRFLYHDFCKTRAQKLAERLSVGSASPVVVHKNSAQFEVSKRPVWIDAW</sequence>
<reference evidence="3" key="1">
    <citation type="journal article" date="2019" name="Int. J. Syst. Evol. Microbiol.">
        <title>The Global Catalogue of Microorganisms (GCM) 10K type strain sequencing project: providing services to taxonomists for standard genome sequencing and annotation.</title>
        <authorList>
            <consortium name="The Broad Institute Genomics Platform"/>
            <consortium name="The Broad Institute Genome Sequencing Center for Infectious Disease"/>
            <person name="Wu L."/>
            <person name="Ma J."/>
        </authorList>
    </citation>
    <scope>NUCLEOTIDE SEQUENCE [LARGE SCALE GENOMIC DNA]</scope>
    <source>
        <strain evidence="3">JCM 18298</strain>
    </source>
</reference>